<keyword evidence="9" id="KW-1185">Reference proteome</keyword>
<proteinExistence type="predicted"/>
<name>A0A9P7MAH3_9HYPO</name>
<evidence type="ECO:0000313" key="8">
    <source>
        <dbReference type="EMBL" id="KAG5935532.1"/>
    </source>
</evidence>
<reference evidence="8 9" key="1">
    <citation type="journal article" date="2020" name="bioRxiv">
        <title>Whole genome comparisons of ergot fungi reveals the divergence and evolution of species within the genus Claviceps are the result of varying mechanisms driving genome evolution and host range expansion.</title>
        <authorList>
            <person name="Wyka S.A."/>
            <person name="Mondo S.J."/>
            <person name="Liu M."/>
            <person name="Dettman J."/>
            <person name="Nalam V."/>
            <person name="Broders K.D."/>
        </authorList>
    </citation>
    <scope>NUCLEOTIDE SEQUENCE [LARGE SCALE GENOMIC DNA]</scope>
    <source>
        <strain evidence="8 9">CCC 1485</strain>
    </source>
</reference>
<keyword evidence="3" id="KW-0963">Cytoplasm</keyword>
<dbReference type="AlphaFoldDB" id="A0A9P7MAH3"/>
<feature type="domain" description="J" evidence="7">
    <location>
        <begin position="21"/>
        <end position="85"/>
    </location>
</feature>
<dbReference type="PANTHER" id="PTHR44313:SF1">
    <property type="entry name" value="DNAJ HOMOLOG SUBFAMILY C MEMBER 17"/>
    <property type="match status" value="1"/>
</dbReference>
<accession>A0A9P7MAH3</accession>
<dbReference type="SUPFAM" id="SSF46565">
    <property type="entry name" value="Chaperone J-domain"/>
    <property type="match status" value="1"/>
</dbReference>
<dbReference type="GO" id="GO:0000390">
    <property type="term" value="P:spliceosomal complex disassembly"/>
    <property type="evidence" value="ECO:0007669"/>
    <property type="project" value="TreeGrafter"/>
</dbReference>
<evidence type="ECO:0000256" key="5">
    <source>
        <dbReference type="ARBA" id="ARBA00023242"/>
    </source>
</evidence>
<keyword evidence="4" id="KW-0143">Chaperone</keyword>
<sequence length="279" mass="32169">MSQDNKDLVRLAGEYAEQNVDLYELLGVDALTPKEDIHRAWRKASLKHHPDKAGAKFDAQTWEKFERARDILSEPSARAVYDQAVKAKLLRRQEREVMDKERQKFADELEAREDAARRARMDKEQTDRVGLEKERERLAEEQRMRDEEVKRQAHAAQEMEDLAEARRRLKDKRDEKAKRKLAKENMKMALGSSVKKGKSTGPPNGVVNVPGNYMVGAHADKQYWELVCDKLRAVQAVRALQGGRDTSADVLQEAEQRVLHARQRIYDAEMKYQSETSVA</sequence>
<comment type="caution">
    <text evidence="8">The sequence shown here is derived from an EMBL/GenBank/DDBJ whole genome shotgun (WGS) entry which is preliminary data.</text>
</comment>
<dbReference type="Gene3D" id="1.10.287.110">
    <property type="entry name" value="DnaJ domain"/>
    <property type="match status" value="1"/>
</dbReference>
<dbReference type="SMART" id="SM00271">
    <property type="entry name" value="DnaJ"/>
    <property type="match status" value="1"/>
</dbReference>
<dbReference type="Proteomes" id="UP000706124">
    <property type="component" value="Unassembled WGS sequence"/>
</dbReference>
<evidence type="ECO:0000256" key="3">
    <source>
        <dbReference type="ARBA" id="ARBA00022490"/>
    </source>
</evidence>
<gene>
    <name evidence="8" type="ORF">E4U60_003118</name>
</gene>
<dbReference type="InterPro" id="IPR052094">
    <property type="entry name" value="Pre-mRNA-splicing_ERAD"/>
</dbReference>
<dbReference type="CDD" id="cd06257">
    <property type="entry name" value="DnaJ"/>
    <property type="match status" value="1"/>
</dbReference>
<dbReference type="PANTHER" id="PTHR44313">
    <property type="entry name" value="DNAJ HOMOLOG SUBFAMILY C MEMBER 17"/>
    <property type="match status" value="1"/>
</dbReference>
<feature type="region of interest" description="Disordered" evidence="6">
    <location>
        <begin position="116"/>
        <end position="159"/>
    </location>
</feature>
<dbReference type="PRINTS" id="PR00625">
    <property type="entry name" value="JDOMAIN"/>
</dbReference>
<dbReference type="EMBL" id="SRPO01000252">
    <property type="protein sequence ID" value="KAG5935532.1"/>
    <property type="molecule type" value="Genomic_DNA"/>
</dbReference>
<organism evidence="8 9">
    <name type="scientific">Claviceps pazoutovae</name>
    <dbReference type="NCBI Taxonomy" id="1649127"/>
    <lineage>
        <taxon>Eukaryota</taxon>
        <taxon>Fungi</taxon>
        <taxon>Dikarya</taxon>
        <taxon>Ascomycota</taxon>
        <taxon>Pezizomycotina</taxon>
        <taxon>Sordariomycetes</taxon>
        <taxon>Hypocreomycetidae</taxon>
        <taxon>Hypocreales</taxon>
        <taxon>Clavicipitaceae</taxon>
        <taxon>Claviceps</taxon>
    </lineage>
</organism>
<dbReference type="PROSITE" id="PS50076">
    <property type="entry name" value="DNAJ_2"/>
    <property type="match status" value="1"/>
</dbReference>
<evidence type="ECO:0000256" key="6">
    <source>
        <dbReference type="SAM" id="MobiDB-lite"/>
    </source>
</evidence>
<evidence type="ECO:0000259" key="7">
    <source>
        <dbReference type="PROSITE" id="PS50076"/>
    </source>
</evidence>
<evidence type="ECO:0000256" key="1">
    <source>
        <dbReference type="ARBA" id="ARBA00004123"/>
    </source>
</evidence>
<comment type="subcellular location">
    <subcellularLocation>
        <location evidence="2">Cytoplasm</location>
    </subcellularLocation>
    <subcellularLocation>
        <location evidence="1">Nucleus</location>
    </subcellularLocation>
</comment>
<dbReference type="GO" id="GO:0005737">
    <property type="term" value="C:cytoplasm"/>
    <property type="evidence" value="ECO:0007669"/>
    <property type="project" value="UniProtKB-SubCell"/>
</dbReference>
<protein>
    <recommendedName>
        <fullName evidence="7">J domain-containing protein</fullName>
    </recommendedName>
</protein>
<evidence type="ECO:0000313" key="9">
    <source>
        <dbReference type="Proteomes" id="UP000706124"/>
    </source>
</evidence>
<evidence type="ECO:0000256" key="2">
    <source>
        <dbReference type="ARBA" id="ARBA00004496"/>
    </source>
</evidence>
<dbReference type="InterPro" id="IPR001623">
    <property type="entry name" value="DnaJ_domain"/>
</dbReference>
<feature type="compositionally biased region" description="Basic and acidic residues" evidence="6">
    <location>
        <begin position="116"/>
        <end position="151"/>
    </location>
</feature>
<keyword evidence="5" id="KW-0539">Nucleus</keyword>
<dbReference type="GO" id="GO:0005681">
    <property type="term" value="C:spliceosomal complex"/>
    <property type="evidence" value="ECO:0007669"/>
    <property type="project" value="TreeGrafter"/>
</dbReference>
<dbReference type="Pfam" id="PF00226">
    <property type="entry name" value="DnaJ"/>
    <property type="match status" value="1"/>
</dbReference>
<dbReference type="OrthoDB" id="376357at2759"/>
<dbReference type="InterPro" id="IPR036869">
    <property type="entry name" value="J_dom_sf"/>
</dbReference>
<evidence type="ECO:0000256" key="4">
    <source>
        <dbReference type="ARBA" id="ARBA00023186"/>
    </source>
</evidence>